<dbReference type="Proteomes" id="UP000001880">
    <property type="component" value="Chromosome"/>
</dbReference>
<comment type="function">
    <text evidence="1 11">Catalyzes the reversible adenylation of nicotinate mononucleotide (NaMN) to nicotinic acid adenine dinucleotide (NaAD).</text>
</comment>
<keyword evidence="8 11" id="KW-0067">ATP-binding</keyword>
<evidence type="ECO:0000256" key="11">
    <source>
        <dbReference type="HAMAP-Rule" id="MF_00244"/>
    </source>
</evidence>
<dbReference type="InterPro" id="IPR014729">
    <property type="entry name" value="Rossmann-like_a/b/a_fold"/>
</dbReference>
<evidence type="ECO:0000256" key="1">
    <source>
        <dbReference type="ARBA" id="ARBA00002324"/>
    </source>
</evidence>
<dbReference type="NCBIfam" id="TIGR00482">
    <property type="entry name" value="nicotinate (nicotinamide) nucleotide adenylyltransferase"/>
    <property type="match status" value="1"/>
</dbReference>
<evidence type="ECO:0000256" key="7">
    <source>
        <dbReference type="ARBA" id="ARBA00022741"/>
    </source>
</evidence>
<evidence type="ECO:0000259" key="12">
    <source>
        <dbReference type="Pfam" id="PF01467"/>
    </source>
</evidence>
<dbReference type="InterPro" id="IPR004821">
    <property type="entry name" value="Cyt_trans-like"/>
</dbReference>
<evidence type="ECO:0000256" key="8">
    <source>
        <dbReference type="ARBA" id="ARBA00022840"/>
    </source>
</evidence>
<dbReference type="EC" id="2.7.7.18" evidence="11"/>
<keyword evidence="9 11" id="KW-0520">NAD</keyword>
<dbReference type="STRING" id="502025.Hoch_3718"/>
<organism evidence="13 14">
    <name type="scientific">Haliangium ochraceum (strain DSM 14365 / JCM 11303 / SMP-2)</name>
    <dbReference type="NCBI Taxonomy" id="502025"/>
    <lineage>
        <taxon>Bacteria</taxon>
        <taxon>Pseudomonadati</taxon>
        <taxon>Myxococcota</taxon>
        <taxon>Polyangia</taxon>
        <taxon>Haliangiales</taxon>
        <taxon>Kofleriaceae</taxon>
        <taxon>Haliangium</taxon>
    </lineage>
</organism>
<evidence type="ECO:0000256" key="5">
    <source>
        <dbReference type="ARBA" id="ARBA00022679"/>
    </source>
</evidence>
<dbReference type="Gene3D" id="3.40.50.620">
    <property type="entry name" value="HUPs"/>
    <property type="match status" value="1"/>
</dbReference>
<comment type="pathway">
    <text evidence="2 11">Cofactor biosynthesis; NAD(+) biosynthesis; deamido-NAD(+) from nicotinate D-ribonucleotide: step 1/1.</text>
</comment>
<evidence type="ECO:0000256" key="2">
    <source>
        <dbReference type="ARBA" id="ARBA00005019"/>
    </source>
</evidence>
<dbReference type="OrthoDB" id="5295945at2"/>
<evidence type="ECO:0000313" key="13">
    <source>
        <dbReference type="EMBL" id="ACY16218.1"/>
    </source>
</evidence>
<comment type="catalytic activity">
    <reaction evidence="10 11">
        <text>nicotinate beta-D-ribonucleotide + ATP + H(+) = deamido-NAD(+) + diphosphate</text>
        <dbReference type="Rhea" id="RHEA:22860"/>
        <dbReference type="ChEBI" id="CHEBI:15378"/>
        <dbReference type="ChEBI" id="CHEBI:30616"/>
        <dbReference type="ChEBI" id="CHEBI:33019"/>
        <dbReference type="ChEBI" id="CHEBI:57502"/>
        <dbReference type="ChEBI" id="CHEBI:58437"/>
        <dbReference type="EC" id="2.7.7.18"/>
    </reaction>
</comment>
<keyword evidence="5 11" id="KW-0808">Transferase</keyword>
<dbReference type="AlphaFoldDB" id="D0LY68"/>
<dbReference type="PANTHER" id="PTHR39321:SF3">
    <property type="entry name" value="PHOSPHOPANTETHEINE ADENYLYLTRANSFERASE"/>
    <property type="match status" value="1"/>
</dbReference>
<gene>
    <name evidence="11" type="primary">nadD</name>
    <name evidence="13" type="ordered locus">Hoch_3718</name>
</gene>
<dbReference type="KEGG" id="hoh:Hoch_3718"/>
<evidence type="ECO:0000256" key="3">
    <source>
        <dbReference type="ARBA" id="ARBA00009014"/>
    </source>
</evidence>
<dbReference type="HOGENOM" id="CLU_069765_3_1_7"/>
<keyword evidence="14" id="KW-1185">Reference proteome</keyword>
<dbReference type="UniPathway" id="UPA00253">
    <property type="reaction ID" value="UER00332"/>
</dbReference>
<name>D0LY68_HALO1</name>
<dbReference type="HAMAP" id="MF_00244">
    <property type="entry name" value="NaMN_adenylyltr"/>
    <property type="match status" value="1"/>
</dbReference>
<feature type="domain" description="Cytidyltransferase-like" evidence="12">
    <location>
        <begin position="9"/>
        <end position="157"/>
    </location>
</feature>
<proteinExistence type="inferred from homology"/>
<dbReference type="SUPFAM" id="SSF52374">
    <property type="entry name" value="Nucleotidylyl transferase"/>
    <property type="match status" value="1"/>
</dbReference>
<dbReference type="GO" id="GO:0004515">
    <property type="term" value="F:nicotinate-nucleotide adenylyltransferase activity"/>
    <property type="evidence" value="ECO:0007669"/>
    <property type="project" value="UniProtKB-UniRule"/>
</dbReference>
<reference evidence="13 14" key="1">
    <citation type="journal article" date="2010" name="Stand. Genomic Sci.">
        <title>Complete genome sequence of Haliangium ochraceum type strain (SMP-2).</title>
        <authorList>
            <consortium name="US DOE Joint Genome Institute (JGI-PGF)"/>
            <person name="Ivanova N."/>
            <person name="Daum C."/>
            <person name="Lang E."/>
            <person name="Abt B."/>
            <person name="Kopitz M."/>
            <person name="Saunders E."/>
            <person name="Lapidus A."/>
            <person name="Lucas S."/>
            <person name="Glavina Del Rio T."/>
            <person name="Nolan M."/>
            <person name="Tice H."/>
            <person name="Copeland A."/>
            <person name="Cheng J.F."/>
            <person name="Chen F."/>
            <person name="Bruce D."/>
            <person name="Goodwin L."/>
            <person name="Pitluck S."/>
            <person name="Mavromatis K."/>
            <person name="Pati A."/>
            <person name="Mikhailova N."/>
            <person name="Chen A."/>
            <person name="Palaniappan K."/>
            <person name="Land M."/>
            <person name="Hauser L."/>
            <person name="Chang Y.J."/>
            <person name="Jeffries C.D."/>
            <person name="Detter J.C."/>
            <person name="Brettin T."/>
            <person name="Rohde M."/>
            <person name="Goker M."/>
            <person name="Bristow J."/>
            <person name="Markowitz V."/>
            <person name="Eisen J.A."/>
            <person name="Hugenholtz P."/>
            <person name="Kyrpides N.C."/>
            <person name="Klenk H.P."/>
        </authorList>
    </citation>
    <scope>NUCLEOTIDE SEQUENCE [LARGE SCALE GENOMIC DNA]</scope>
    <source>
        <strain evidence="14">DSM 14365 / CIP 107738 / JCM 11303 / AJ 13395 / SMP-2</strain>
    </source>
</reference>
<dbReference type="EMBL" id="CP001804">
    <property type="protein sequence ID" value="ACY16218.1"/>
    <property type="molecule type" value="Genomic_DNA"/>
</dbReference>
<dbReference type="GO" id="GO:0005524">
    <property type="term" value="F:ATP binding"/>
    <property type="evidence" value="ECO:0007669"/>
    <property type="project" value="UniProtKB-KW"/>
</dbReference>
<evidence type="ECO:0000256" key="9">
    <source>
        <dbReference type="ARBA" id="ARBA00023027"/>
    </source>
</evidence>
<dbReference type="InterPro" id="IPR005248">
    <property type="entry name" value="NadD/NMNAT"/>
</dbReference>
<keyword evidence="4 11" id="KW-0662">Pyridine nucleotide biosynthesis</keyword>
<keyword evidence="7 11" id="KW-0547">Nucleotide-binding</keyword>
<dbReference type="CDD" id="cd02165">
    <property type="entry name" value="NMNAT"/>
    <property type="match status" value="1"/>
</dbReference>
<dbReference type="eggNOG" id="COG1057">
    <property type="taxonomic scope" value="Bacteria"/>
</dbReference>
<sequence length="183" mass="20234">MSRAHTVGLFGGSFNPPHVAHQMLMLYVLETCALDELWMMPTYRHAFAKELLAFEHRMRMCELASAALGQRVRVSRIEADLARPVSRTLETVLALRERHPDTQFRLIVGADVLKDSDKWYRWDDVVAHAPPITVGRSGHGGSAVDLPAVSSTEIRERLAEGASIAGLVPRAVADYIAAQGLYS</sequence>
<evidence type="ECO:0000256" key="10">
    <source>
        <dbReference type="ARBA" id="ARBA00048721"/>
    </source>
</evidence>
<dbReference type="PANTHER" id="PTHR39321">
    <property type="entry name" value="NICOTINATE-NUCLEOTIDE ADENYLYLTRANSFERASE-RELATED"/>
    <property type="match status" value="1"/>
</dbReference>
<comment type="similarity">
    <text evidence="3 11">Belongs to the NadD family.</text>
</comment>
<accession>D0LY68</accession>
<keyword evidence="6 11" id="KW-0548">Nucleotidyltransferase</keyword>
<protein>
    <recommendedName>
        <fullName evidence="11">Probable nicotinate-nucleotide adenylyltransferase</fullName>
        <ecNumber evidence="11">2.7.7.18</ecNumber>
    </recommendedName>
    <alternativeName>
        <fullName evidence="11">Deamido-NAD(+) diphosphorylase</fullName>
    </alternativeName>
    <alternativeName>
        <fullName evidence="11">Deamido-NAD(+) pyrophosphorylase</fullName>
    </alternativeName>
    <alternativeName>
        <fullName evidence="11">Nicotinate mononucleotide adenylyltransferase</fullName>
        <shortName evidence="11">NaMN adenylyltransferase</shortName>
    </alternativeName>
</protein>
<evidence type="ECO:0000313" key="14">
    <source>
        <dbReference type="Proteomes" id="UP000001880"/>
    </source>
</evidence>
<evidence type="ECO:0000256" key="6">
    <source>
        <dbReference type="ARBA" id="ARBA00022695"/>
    </source>
</evidence>
<evidence type="ECO:0000256" key="4">
    <source>
        <dbReference type="ARBA" id="ARBA00022642"/>
    </source>
</evidence>
<dbReference type="Pfam" id="PF01467">
    <property type="entry name" value="CTP_transf_like"/>
    <property type="match status" value="1"/>
</dbReference>
<dbReference type="GO" id="GO:0009435">
    <property type="term" value="P:NAD+ biosynthetic process"/>
    <property type="evidence" value="ECO:0007669"/>
    <property type="project" value="UniProtKB-UniRule"/>
</dbReference>
<dbReference type="RefSeq" id="WP_012828817.1">
    <property type="nucleotide sequence ID" value="NC_013440.1"/>
</dbReference>